<dbReference type="RefSeq" id="WP_151792930.1">
    <property type="nucleotide sequence ID" value="NZ_BKOK01000055.1"/>
</dbReference>
<evidence type="ECO:0000313" key="2">
    <source>
        <dbReference type="Proteomes" id="UP000516672"/>
    </source>
</evidence>
<reference evidence="2" key="2">
    <citation type="submission" date="2020-10" db="EMBL/GenBank/DDBJ databases">
        <title>Clinical and molecular characterization of Acinetobacter seifertii in Taiwan.</title>
        <authorList>
            <person name="Li L.-H."/>
            <person name="Yang Y.-S."/>
            <person name="Sun J.-R."/>
            <person name="Huang T.-W."/>
            <person name="Huang W.-C."/>
            <person name="Wang Y.-C."/>
            <person name="Kuo T.-H."/>
            <person name="Kuo S.-C."/>
            <person name="Chen T.-L."/>
        </authorList>
    </citation>
    <scope>NUCLEOTIDE SEQUENCE [LARGE SCALE GENOMIC DNA]</scope>
    <source>
        <strain evidence="2">AS42</strain>
    </source>
</reference>
<evidence type="ECO:0000313" key="1">
    <source>
        <dbReference type="EMBL" id="QOD74409.1"/>
    </source>
</evidence>
<dbReference type="Proteomes" id="UP000516672">
    <property type="component" value="Chromosome"/>
</dbReference>
<proteinExistence type="predicted"/>
<dbReference type="EMBL" id="CP061828">
    <property type="protein sequence ID" value="QOD74409.1"/>
    <property type="molecule type" value="Genomic_DNA"/>
</dbReference>
<organism evidence="1 2">
    <name type="scientific">Acinetobacter seifertii</name>
    <dbReference type="NCBI Taxonomy" id="1530123"/>
    <lineage>
        <taxon>Bacteria</taxon>
        <taxon>Pseudomonadati</taxon>
        <taxon>Pseudomonadota</taxon>
        <taxon>Gammaproteobacteria</taxon>
        <taxon>Moraxellales</taxon>
        <taxon>Moraxellaceae</taxon>
        <taxon>Acinetobacter</taxon>
        <taxon>Acinetobacter calcoaceticus/baumannii complex</taxon>
    </lineage>
</organism>
<name>A0A7H2YIA8_9GAMM</name>
<sequence length="154" mass="17795">MEVKKFFDFINSLDDLNLIIDEVYVFIDNESDDQSINKVDNVGEIEKVIFKVKDFYIVFSVNYDDNAMAVEVVKDFQKGALASVFIKDFMGLKGYALGSFYDIVNTNGFSDGLKITFYDPLITGSRHFFSSLTFFSSYSGLMYEFRDYGIDRYF</sequence>
<protein>
    <submittedName>
        <fullName evidence="1">Uncharacterized protein</fullName>
    </submittedName>
</protein>
<accession>A0A7H2YIA8</accession>
<reference evidence="1 2" key="1">
    <citation type="submission" date="2020-09" db="EMBL/GenBank/DDBJ databases">
        <authorList>
            <person name="Chen F.-J."/>
            <person name="Lee Y.-T."/>
        </authorList>
    </citation>
    <scope>NUCLEOTIDE SEQUENCE [LARGE SCALE GENOMIC DNA]</scope>
    <source>
        <strain evidence="1 2">AS42</strain>
    </source>
</reference>
<dbReference type="AlphaFoldDB" id="A0A7H2YIA8"/>
<gene>
    <name evidence="1" type="ORF">IC779_06750</name>
</gene>